<evidence type="ECO:0000256" key="9">
    <source>
        <dbReference type="HAMAP-Rule" id="MF_01057"/>
    </source>
</evidence>
<comment type="catalytic activity">
    <reaction evidence="1 9">
        <text>guanosine(46) in tRNA + S-adenosyl-L-methionine = N(7)-methylguanosine(46) in tRNA + S-adenosyl-L-homocysteine</text>
        <dbReference type="Rhea" id="RHEA:42708"/>
        <dbReference type="Rhea" id="RHEA-COMP:10188"/>
        <dbReference type="Rhea" id="RHEA-COMP:10189"/>
        <dbReference type="ChEBI" id="CHEBI:57856"/>
        <dbReference type="ChEBI" id="CHEBI:59789"/>
        <dbReference type="ChEBI" id="CHEBI:74269"/>
        <dbReference type="ChEBI" id="CHEBI:74480"/>
        <dbReference type="EC" id="2.1.1.33"/>
    </reaction>
</comment>
<feature type="region of interest" description="Interaction with RNA" evidence="9">
    <location>
        <begin position="124"/>
        <end position="129"/>
    </location>
</feature>
<dbReference type="FunFam" id="3.40.50.150:FF:000035">
    <property type="entry name" value="tRNA (guanine-N(7)-)-methyltransferase"/>
    <property type="match status" value="1"/>
</dbReference>
<reference evidence="10 11" key="1">
    <citation type="submission" date="2018-09" db="EMBL/GenBank/DDBJ databases">
        <title>Genomic Encyclopedia of Archaeal and Bacterial Type Strains, Phase II (KMG-II): from individual species to whole genera.</title>
        <authorList>
            <person name="Goeker M."/>
        </authorList>
    </citation>
    <scope>NUCLEOTIDE SEQUENCE [LARGE SCALE GENOMIC DNA]</scope>
    <source>
        <strain evidence="10 11">DSM 17008</strain>
    </source>
</reference>
<dbReference type="UniPathway" id="UPA00989"/>
<evidence type="ECO:0000256" key="5">
    <source>
        <dbReference type="ARBA" id="ARBA00022691"/>
    </source>
</evidence>
<proteinExistence type="inferred from homology"/>
<evidence type="ECO:0000256" key="6">
    <source>
        <dbReference type="ARBA" id="ARBA00022694"/>
    </source>
</evidence>
<dbReference type="CDD" id="cd02440">
    <property type="entry name" value="AdoMet_MTases"/>
    <property type="match status" value="1"/>
</dbReference>
<protein>
    <recommendedName>
        <fullName evidence="9">tRNA (guanine-N(7)-)-methyltransferase</fullName>
        <ecNumber evidence="9">2.1.1.33</ecNumber>
    </recommendedName>
    <alternativeName>
        <fullName evidence="9">tRNA (guanine(46)-N(7))-methyltransferase</fullName>
    </alternativeName>
    <alternativeName>
        <fullName evidence="9">tRNA(m7G46)-methyltransferase</fullName>
    </alternativeName>
</protein>
<dbReference type="RefSeq" id="WP_120194367.1">
    <property type="nucleotide sequence ID" value="NZ_RAPK01000012.1"/>
</dbReference>
<feature type="binding site" evidence="9">
    <location>
        <position position="69"/>
    </location>
    <ligand>
        <name>S-adenosyl-L-methionine</name>
        <dbReference type="ChEBI" id="CHEBI:59789"/>
    </ligand>
</feature>
<dbReference type="PROSITE" id="PS51625">
    <property type="entry name" value="SAM_MT_TRMB"/>
    <property type="match status" value="1"/>
</dbReference>
<dbReference type="Pfam" id="PF02390">
    <property type="entry name" value="Methyltransf_4"/>
    <property type="match status" value="1"/>
</dbReference>
<keyword evidence="4 9" id="KW-0808">Transferase</keyword>
<evidence type="ECO:0000313" key="11">
    <source>
        <dbReference type="Proteomes" id="UP000285120"/>
    </source>
</evidence>
<dbReference type="PANTHER" id="PTHR23417:SF14">
    <property type="entry name" value="PENTACOTRIPEPTIDE-REPEAT REGION OF PRORP DOMAIN-CONTAINING PROTEIN"/>
    <property type="match status" value="1"/>
</dbReference>
<dbReference type="GO" id="GO:0008176">
    <property type="term" value="F:tRNA (guanine(46)-N7)-methyltransferase activity"/>
    <property type="evidence" value="ECO:0007669"/>
    <property type="project" value="UniProtKB-UniRule"/>
</dbReference>
<dbReference type="InterPro" id="IPR055361">
    <property type="entry name" value="tRNA_methyltr_TrmB_bact"/>
</dbReference>
<evidence type="ECO:0000256" key="2">
    <source>
        <dbReference type="ARBA" id="ARBA00003015"/>
    </source>
</evidence>
<dbReference type="AlphaFoldDB" id="A0A419UW14"/>
<organism evidence="10 11">
    <name type="scientific">Sinobaca qinghaiensis</name>
    <dbReference type="NCBI Taxonomy" id="342944"/>
    <lineage>
        <taxon>Bacteria</taxon>
        <taxon>Bacillati</taxon>
        <taxon>Bacillota</taxon>
        <taxon>Bacilli</taxon>
        <taxon>Bacillales</taxon>
        <taxon>Sporolactobacillaceae</taxon>
        <taxon>Sinobaca</taxon>
    </lineage>
</organism>
<evidence type="ECO:0000256" key="3">
    <source>
        <dbReference type="ARBA" id="ARBA00022603"/>
    </source>
</evidence>
<dbReference type="SUPFAM" id="SSF53335">
    <property type="entry name" value="S-adenosyl-L-methionine-dependent methyltransferases"/>
    <property type="match status" value="1"/>
</dbReference>
<feature type="binding site" evidence="9">
    <location>
        <begin position="192"/>
        <end position="195"/>
    </location>
    <ligand>
        <name>substrate</name>
    </ligand>
</feature>
<comment type="function">
    <text evidence="2 9">Catalyzes the formation of N(7)-methylguanine at position 46 (m7G46) in tRNA.</text>
</comment>
<comment type="similarity">
    <text evidence="8 9">Belongs to the class I-like SAM-binding methyltransferase superfamily. TrmB family.</text>
</comment>
<feature type="binding site" evidence="9">
    <location>
        <position position="96"/>
    </location>
    <ligand>
        <name>S-adenosyl-L-methionine</name>
        <dbReference type="ChEBI" id="CHEBI:59789"/>
    </ligand>
</feature>
<dbReference type="EMBL" id="RAPK01000012">
    <property type="protein sequence ID" value="RKD68769.1"/>
    <property type="molecule type" value="Genomic_DNA"/>
</dbReference>
<evidence type="ECO:0000256" key="8">
    <source>
        <dbReference type="ARBA" id="ARBA00060767"/>
    </source>
</evidence>
<comment type="caution">
    <text evidence="10">The sequence shown here is derived from an EMBL/GenBank/DDBJ whole genome shotgun (WGS) entry which is preliminary data.</text>
</comment>
<keyword evidence="5 9" id="KW-0949">S-adenosyl-L-methionine</keyword>
<keyword evidence="3 9" id="KW-0489">Methyltransferase</keyword>
<comment type="pathway">
    <text evidence="7 9">tRNA modification; N(7)-methylguanine-tRNA biosynthesis.</text>
</comment>
<name>A0A419UW14_9BACL</name>
<dbReference type="HAMAP" id="MF_01057">
    <property type="entry name" value="tRNA_methyltr_TrmB"/>
    <property type="match status" value="1"/>
</dbReference>
<dbReference type="PANTHER" id="PTHR23417">
    <property type="entry name" value="3-DEOXY-D-MANNO-OCTULOSONIC-ACID TRANSFERASE/TRNA GUANINE-N 7 - -METHYLTRANSFERASE"/>
    <property type="match status" value="1"/>
</dbReference>
<dbReference type="OrthoDB" id="9802090at2"/>
<dbReference type="GO" id="GO:0043527">
    <property type="term" value="C:tRNA methyltransferase complex"/>
    <property type="evidence" value="ECO:0007669"/>
    <property type="project" value="TreeGrafter"/>
</dbReference>
<accession>A0A419UW14</accession>
<sequence length="213" mass="24966">MRLRYKPWASDYINENKKYVKLGEDAPAGQWKKEFGNERPIHVEVGTGKGKFLNDMSLANPDISYIGVEVYDSVLVTGVQRAVEEEPDNLCFINGDVFFLDQMFAENEVDQLYINFTDPWPKKRHEKRRLTYSLFLELYKKVLKPDGMIQFKTDNQGLFEYSLESMSQFGMKFETVRLDLHHSEEAEGNIMTEYEAKFAEKGQPIYMLRARFQ</sequence>
<dbReference type="Gene3D" id="3.40.50.150">
    <property type="entry name" value="Vaccinia Virus protein VP39"/>
    <property type="match status" value="1"/>
</dbReference>
<evidence type="ECO:0000256" key="4">
    <source>
        <dbReference type="ARBA" id="ARBA00022679"/>
    </source>
</evidence>
<gene>
    <name evidence="9" type="primary">trmB</name>
    <name evidence="10" type="ORF">ATL39_3231</name>
</gene>
<evidence type="ECO:0000256" key="1">
    <source>
        <dbReference type="ARBA" id="ARBA00000142"/>
    </source>
</evidence>
<dbReference type="NCBIfam" id="NF001080">
    <property type="entry name" value="PRK00121.2-2"/>
    <property type="match status" value="1"/>
</dbReference>
<keyword evidence="11" id="KW-1185">Reference proteome</keyword>
<dbReference type="NCBIfam" id="TIGR00091">
    <property type="entry name" value="tRNA (guanosine(46)-N7)-methyltransferase TrmB"/>
    <property type="match status" value="1"/>
</dbReference>
<feature type="binding site" evidence="9">
    <location>
        <position position="44"/>
    </location>
    <ligand>
        <name>S-adenosyl-L-methionine</name>
        <dbReference type="ChEBI" id="CHEBI:59789"/>
    </ligand>
</feature>
<dbReference type="InterPro" id="IPR003358">
    <property type="entry name" value="tRNA_(Gua-N-7)_MeTrfase_Trmb"/>
</dbReference>
<dbReference type="Proteomes" id="UP000285120">
    <property type="component" value="Unassembled WGS sequence"/>
</dbReference>
<feature type="binding site" evidence="9">
    <location>
        <position position="118"/>
    </location>
    <ligand>
        <name>S-adenosyl-L-methionine</name>
        <dbReference type="ChEBI" id="CHEBI:59789"/>
    </ligand>
</feature>
<feature type="binding site" evidence="9">
    <location>
        <position position="154"/>
    </location>
    <ligand>
        <name>substrate</name>
    </ligand>
</feature>
<dbReference type="EC" id="2.1.1.33" evidence="9"/>
<dbReference type="InterPro" id="IPR029063">
    <property type="entry name" value="SAM-dependent_MTases_sf"/>
</dbReference>
<evidence type="ECO:0000256" key="7">
    <source>
        <dbReference type="ARBA" id="ARBA00060552"/>
    </source>
</evidence>
<feature type="binding site" evidence="9">
    <location>
        <position position="122"/>
    </location>
    <ligand>
        <name>substrate</name>
    </ligand>
</feature>
<keyword evidence="6 9" id="KW-0819">tRNA processing</keyword>
<evidence type="ECO:0000313" key="10">
    <source>
        <dbReference type="EMBL" id="RKD68769.1"/>
    </source>
</evidence>